<evidence type="ECO:0000256" key="1">
    <source>
        <dbReference type="SAM" id="MobiDB-lite"/>
    </source>
</evidence>
<dbReference type="AlphaFoldDB" id="A0A5B7FXJ2"/>
<evidence type="ECO:0000313" key="2">
    <source>
        <dbReference type="EMBL" id="MPC50055.1"/>
    </source>
</evidence>
<organism evidence="2 3">
    <name type="scientific">Portunus trituberculatus</name>
    <name type="common">Swimming crab</name>
    <name type="synonym">Neptunus trituberculatus</name>
    <dbReference type="NCBI Taxonomy" id="210409"/>
    <lineage>
        <taxon>Eukaryota</taxon>
        <taxon>Metazoa</taxon>
        <taxon>Ecdysozoa</taxon>
        <taxon>Arthropoda</taxon>
        <taxon>Crustacea</taxon>
        <taxon>Multicrustacea</taxon>
        <taxon>Malacostraca</taxon>
        <taxon>Eumalacostraca</taxon>
        <taxon>Eucarida</taxon>
        <taxon>Decapoda</taxon>
        <taxon>Pleocyemata</taxon>
        <taxon>Brachyura</taxon>
        <taxon>Eubrachyura</taxon>
        <taxon>Portunoidea</taxon>
        <taxon>Portunidae</taxon>
        <taxon>Portuninae</taxon>
        <taxon>Portunus</taxon>
    </lineage>
</organism>
<keyword evidence="3" id="KW-1185">Reference proteome</keyword>
<feature type="region of interest" description="Disordered" evidence="1">
    <location>
        <begin position="40"/>
        <end position="59"/>
    </location>
</feature>
<sequence length="104" mass="11262">MNCTCTRLSVDSWNRPDDLTDLQNPNFIPNPYSSPLCLPSPSVSQQCQGGRLAAPPPPLPPHSAPALVASFQTIFHGISNIGPRELYEGRVGLPRQPFVLVGLE</sequence>
<accession>A0A5B7FXJ2</accession>
<name>A0A5B7FXJ2_PORTR</name>
<gene>
    <name evidence="2" type="ORF">E2C01_043877</name>
</gene>
<dbReference type="EMBL" id="VSRR010009258">
    <property type="protein sequence ID" value="MPC50055.1"/>
    <property type="molecule type" value="Genomic_DNA"/>
</dbReference>
<evidence type="ECO:0000313" key="3">
    <source>
        <dbReference type="Proteomes" id="UP000324222"/>
    </source>
</evidence>
<protein>
    <submittedName>
        <fullName evidence="2">Uncharacterized protein</fullName>
    </submittedName>
</protein>
<dbReference type="Proteomes" id="UP000324222">
    <property type="component" value="Unassembled WGS sequence"/>
</dbReference>
<reference evidence="2 3" key="1">
    <citation type="submission" date="2019-05" db="EMBL/GenBank/DDBJ databases">
        <title>Another draft genome of Portunus trituberculatus and its Hox gene families provides insights of decapod evolution.</title>
        <authorList>
            <person name="Jeong J.-H."/>
            <person name="Song I."/>
            <person name="Kim S."/>
            <person name="Choi T."/>
            <person name="Kim D."/>
            <person name="Ryu S."/>
            <person name="Kim W."/>
        </authorList>
    </citation>
    <scope>NUCLEOTIDE SEQUENCE [LARGE SCALE GENOMIC DNA]</scope>
    <source>
        <tissue evidence="2">Muscle</tissue>
    </source>
</reference>
<proteinExistence type="predicted"/>
<comment type="caution">
    <text evidence="2">The sequence shown here is derived from an EMBL/GenBank/DDBJ whole genome shotgun (WGS) entry which is preliminary data.</text>
</comment>